<dbReference type="AlphaFoldDB" id="A0A8J1U281"/>
<evidence type="ECO:0000313" key="4">
    <source>
        <dbReference type="Proteomes" id="UP000749559"/>
    </source>
</evidence>
<keyword evidence="1" id="KW-0378">Hydrolase</keyword>
<dbReference type="SUPFAM" id="SSF53474">
    <property type="entry name" value="alpha/beta-Hydrolases"/>
    <property type="match status" value="1"/>
</dbReference>
<dbReference type="Proteomes" id="UP000749559">
    <property type="component" value="Unassembled WGS sequence"/>
</dbReference>
<comment type="caution">
    <text evidence="3">The sequence shown here is derived from an EMBL/GenBank/DDBJ whole genome shotgun (WGS) entry which is preliminary data.</text>
</comment>
<keyword evidence="4" id="KW-1185">Reference proteome</keyword>
<sequence>MGPHWKCYSDEELEVQYSPSKWSTREDAVGTYLDIIGKGSIHVRNTLECHLNIQYGDLSDEKVDIFCPASLPKDAPVFVYIHGGYWQLNCLELNCYMAETFYKAGAATATIGYAKAPSVSLAHITKTIKKGVELVLQWAMDRGSRGVCISGHSAGGQLVAMMLSLNWNKKFNGILKGVVPISAVFDVRPVIRMSVNDALKATEEEAWQYSPLNHVESAALCNKEVEVLVVVGGSDSPEFIRQSKEYTDALLAKGLPARYMELPEIDHFQLVENLEDPHFPLTKTIFRMMGL</sequence>
<dbReference type="InterPro" id="IPR050300">
    <property type="entry name" value="GDXG_lipolytic_enzyme"/>
</dbReference>
<evidence type="ECO:0000313" key="3">
    <source>
        <dbReference type="EMBL" id="CAH1785934.1"/>
    </source>
</evidence>
<reference evidence="3" key="1">
    <citation type="submission" date="2022-03" db="EMBL/GenBank/DDBJ databases">
        <authorList>
            <person name="Martin C."/>
        </authorList>
    </citation>
    <scope>NUCLEOTIDE SEQUENCE</scope>
</reference>
<evidence type="ECO:0000256" key="1">
    <source>
        <dbReference type="ARBA" id="ARBA00022801"/>
    </source>
</evidence>
<dbReference type="GO" id="GO:0004061">
    <property type="term" value="F:arylformamidase activity"/>
    <property type="evidence" value="ECO:0007669"/>
    <property type="project" value="TreeGrafter"/>
</dbReference>
<dbReference type="Pfam" id="PF20434">
    <property type="entry name" value="BD-FAE"/>
    <property type="match status" value="1"/>
</dbReference>
<dbReference type="OrthoDB" id="433474at2759"/>
<accession>A0A8J1U281</accession>
<dbReference type="InterPro" id="IPR049492">
    <property type="entry name" value="BD-FAE-like_dom"/>
</dbReference>
<dbReference type="EMBL" id="CAIIXF020000006">
    <property type="protein sequence ID" value="CAH1785934.1"/>
    <property type="molecule type" value="Genomic_DNA"/>
</dbReference>
<dbReference type="PANTHER" id="PTHR48081:SF33">
    <property type="entry name" value="KYNURENINE FORMAMIDASE"/>
    <property type="match status" value="1"/>
</dbReference>
<organism evidence="3 4">
    <name type="scientific">Owenia fusiformis</name>
    <name type="common">Polychaete worm</name>
    <dbReference type="NCBI Taxonomy" id="6347"/>
    <lineage>
        <taxon>Eukaryota</taxon>
        <taxon>Metazoa</taxon>
        <taxon>Spiralia</taxon>
        <taxon>Lophotrochozoa</taxon>
        <taxon>Annelida</taxon>
        <taxon>Polychaeta</taxon>
        <taxon>Sedentaria</taxon>
        <taxon>Canalipalpata</taxon>
        <taxon>Sabellida</taxon>
        <taxon>Oweniida</taxon>
        <taxon>Oweniidae</taxon>
        <taxon>Owenia</taxon>
    </lineage>
</organism>
<gene>
    <name evidence="3" type="ORF">OFUS_LOCUS11928</name>
</gene>
<feature type="domain" description="BD-FAE-like" evidence="2">
    <location>
        <begin position="64"/>
        <end position="197"/>
    </location>
</feature>
<proteinExistence type="predicted"/>
<name>A0A8J1U281_OWEFU</name>
<evidence type="ECO:0000259" key="2">
    <source>
        <dbReference type="Pfam" id="PF20434"/>
    </source>
</evidence>
<dbReference type="PANTHER" id="PTHR48081">
    <property type="entry name" value="AB HYDROLASE SUPERFAMILY PROTEIN C4A8.06C"/>
    <property type="match status" value="1"/>
</dbReference>
<dbReference type="Gene3D" id="3.40.50.1820">
    <property type="entry name" value="alpha/beta hydrolase"/>
    <property type="match status" value="1"/>
</dbReference>
<protein>
    <recommendedName>
        <fullName evidence="2">BD-FAE-like domain-containing protein</fullName>
    </recommendedName>
</protein>
<dbReference type="InterPro" id="IPR029058">
    <property type="entry name" value="AB_hydrolase_fold"/>
</dbReference>